<evidence type="ECO:0000313" key="3">
    <source>
        <dbReference type="Proteomes" id="UP000036410"/>
    </source>
</evidence>
<dbReference type="InterPro" id="IPR016174">
    <property type="entry name" value="Di-haem_cyt_TM"/>
</dbReference>
<dbReference type="Gene3D" id="1.20.810.10">
    <property type="entry name" value="Cytochrome Bc1 Complex, Chain C"/>
    <property type="match status" value="1"/>
</dbReference>
<keyword evidence="1" id="KW-0812">Transmembrane</keyword>
<dbReference type="AlphaFoldDB" id="A0A806TM86"/>
<protein>
    <submittedName>
        <fullName evidence="2">Uncharacterized protein</fullName>
    </submittedName>
</protein>
<keyword evidence="1" id="KW-1133">Transmembrane helix</keyword>
<dbReference type="InterPro" id="IPR027387">
    <property type="entry name" value="Cytb/b6-like_sf"/>
</dbReference>
<keyword evidence="1" id="KW-0472">Membrane</keyword>
<feature type="transmembrane region" description="Helical" evidence="1">
    <location>
        <begin position="50"/>
        <end position="72"/>
    </location>
</feature>
<feature type="transmembrane region" description="Helical" evidence="1">
    <location>
        <begin position="7"/>
        <end position="30"/>
    </location>
</feature>
<dbReference type="GO" id="GO:0016020">
    <property type="term" value="C:membrane"/>
    <property type="evidence" value="ECO:0007669"/>
    <property type="project" value="InterPro"/>
</dbReference>
<evidence type="ECO:0000313" key="2">
    <source>
        <dbReference type="EMBL" id="AKP75489.1"/>
    </source>
</evidence>
<dbReference type="Proteomes" id="UP000036410">
    <property type="component" value="Chromosome"/>
</dbReference>
<evidence type="ECO:0000256" key="1">
    <source>
        <dbReference type="SAM" id="Phobius"/>
    </source>
</evidence>
<name>A0A806TM86_PRIMG</name>
<dbReference type="EMBL" id="CP010586">
    <property type="protein sequence ID" value="AKP75489.1"/>
    <property type="molecule type" value="Genomic_DNA"/>
</dbReference>
<reference evidence="2 3" key="1">
    <citation type="submission" date="2015-01" db="EMBL/GenBank/DDBJ databases">
        <title>Genome sequence of bacillus megaterium Q3.</title>
        <authorList>
            <person name="Wang Y."/>
            <person name="Luo K."/>
            <person name="Bai L."/>
            <person name="Luo F."/>
        </authorList>
    </citation>
    <scope>NUCLEOTIDE SEQUENCE [LARGE SCALE GENOMIC DNA]</scope>
    <source>
        <strain evidence="2 3">Q3</strain>
    </source>
</reference>
<dbReference type="GO" id="GO:0022904">
    <property type="term" value="P:respiratory electron transport chain"/>
    <property type="evidence" value="ECO:0007669"/>
    <property type="project" value="InterPro"/>
</dbReference>
<sequence>MKRYGLFIISFIVFLGSFQLLSGMILTLLYVPESSTMWSSIEGLSSKVTFGSYSGSFAFILPAVAATAAFFISKKWVRKSV</sequence>
<gene>
    <name evidence="2" type="ORF">AS52_00501</name>
</gene>
<proteinExistence type="predicted"/>
<dbReference type="RefSeq" id="WP_034268084.1">
    <property type="nucleotide sequence ID" value="NZ_CP010586.1"/>
</dbReference>
<organism evidence="2 3">
    <name type="scientific">Priestia megaterium Q3</name>
    <dbReference type="NCBI Taxonomy" id="1452722"/>
    <lineage>
        <taxon>Bacteria</taxon>
        <taxon>Bacillati</taxon>
        <taxon>Bacillota</taxon>
        <taxon>Bacilli</taxon>
        <taxon>Bacillales</taxon>
        <taxon>Bacillaceae</taxon>
        <taxon>Priestia</taxon>
    </lineage>
</organism>
<dbReference type="SUPFAM" id="SSF81342">
    <property type="entry name" value="Transmembrane di-heme cytochromes"/>
    <property type="match status" value="1"/>
</dbReference>
<accession>A0A806TM86</accession>